<evidence type="ECO:0000259" key="2">
    <source>
        <dbReference type="Pfam" id="PF13568"/>
    </source>
</evidence>
<dbReference type="Pfam" id="PF13568">
    <property type="entry name" value="OMP_b-brl_2"/>
    <property type="match status" value="1"/>
</dbReference>
<comment type="caution">
    <text evidence="3">The sequence shown here is derived from an EMBL/GenBank/DDBJ whole genome shotgun (WGS) entry which is preliminary data.</text>
</comment>
<accession>A0A495MAF7</accession>
<evidence type="ECO:0000256" key="1">
    <source>
        <dbReference type="SAM" id="SignalP"/>
    </source>
</evidence>
<dbReference type="EMBL" id="RBLC01000003">
    <property type="protein sequence ID" value="RKS21713.1"/>
    <property type="molecule type" value="Genomic_DNA"/>
</dbReference>
<name>A0A495MAF7_9FLAO</name>
<organism evidence="3 4">
    <name type="scientific">Flavobacterium endophyticum</name>
    <dbReference type="NCBI Taxonomy" id="1540163"/>
    <lineage>
        <taxon>Bacteria</taxon>
        <taxon>Pseudomonadati</taxon>
        <taxon>Bacteroidota</taxon>
        <taxon>Flavobacteriia</taxon>
        <taxon>Flavobacteriales</taxon>
        <taxon>Flavobacteriaceae</taxon>
        <taxon>Flavobacterium</taxon>
    </lineage>
</organism>
<dbReference type="InterPro" id="IPR000758">
    <property type="entry name" value="Enterovir_OMP"/>
</dbReference>
<proteinExistence type="predicted"/>
<dbReference type="RefSeq" id="WP_121376659.1">
    <property type="nucleotide sequence ID" value="NZ_RBLC01000003.1"/>
</dbReference>
<gene>
    <name evidence="3" type="ORF">CLV94_2347</name>
</gene>
<protein>
    <submittedName>
        <fullName evidence="3">Outer membrane protein with beta-barrel domain</fullName>
    </submittedName>
</protein>
<dbReference type="Proteomes" id="UP000277579">
    <property type="component" value="Unassembled WGS sequence"/>
</dbReference>
<dbReference type="AlphaFoldDB" id="A0A495MAF7"/>
<reference evidence="3 4" key="1">
    <citation type="submission" date="2018-10" db="EMBL/GenBank/DDBJ databases">
        <title>Genomic Encyclopedia of Archaeal and Bacterial Type Strains, Phase II (KMG-II): from individual species to whole genera.</title>
        <authorList>
            <person name="Goeker M."/>
        </authorList>
    </citation>
    <scope>NUCLEOTIDE SEQUENCE [LARGE SCALE GENOMIC DNA]</scope>
    <source>
        <strain evidence="3 4">DSM 29537</strain>
    </source>
</reference>
<keyword evidence="4" id="KW-1185">Reference proteome</keyword>
<sequence>MKLLKLITAGSILLTAMTANAQEADNTTSRQPSLGVKGGVNFATVTGDDFDSPDSRTSFHVGLVGELPLADILSLQVEALYSGQGFKSDIDGGLIGGDGKVEYQLDYINVPVLAKIYATRGLSFEVGPQFSFKVNEEIDSDANDDGGDLDLNEAKDFDFGIAGGLTFQTDMGLFATGRYIYGVTDIVEDADVKNSVFQIGIGYKF</sequence>
<dbReference type="PROSITE" id="PS00695">
    <property type="entry name" value="ENT_VIR_OMP_2"/>
    <property type="match status" value="1"/>
</dbReference>
<evidence type="ECO:0000313" key="4">
    <source>
        <dbReference type="Proteomes" id="UP000277579"/>
    </source>
</evidence>
<dbReference type="OrthoDB" id="947434at2"/>
<feature type="chain" id="PRO_5019831501" evidence="1">
    <location>
        <begin position="22"/>
        <end position="205"/>
    </location>
</feature>
<dbReference type="InterPro" id="IPR025665">
    <property type="entry name" value="Beta-barrel_OMP_2"/>
</dbReference>
<evidence type="ECO:0000313" key="3">
    <source>
        <dbReference type="EMBL" id="RKS21713.1"/>
    </source>
</evidence>
<feature type="domain" description="Outer membrane protein beta-barrel" evidence="2">
    <location>
        <begin position="21"/>
        <end position="187"/>
    </location>
</feature>
<feature type="signal peptide" evidence="1">
    <location>
        <begin position="1"/>
        <end position="21"/>
    </location>
</feature>
<keyword evidence="1" id="KW-0732">Signal</keyword>
<dbReference type="GO" id="GO:0044384">
    <property type="term" value="C:host outer membrane"/>
    <property type="evidence" value="ECO:0007669"/>
    <property type="project" value="InterPro"/>
</dbReference>